<keyword evidence="2" id="KW-0378">Hydrolase</keyword>
<feature type="domain" description="Glycoside hydrolase family 2 catalytic" evidence="4">
    <location>
        <begin position="313"/>
        <end position="457"/>
    </location>
</feature>
<dbReference type="Pfam" id="PF00703">
    <property type="entry name" value="Glyco_hydro_2"/>
    <property type="match status" value="1"/>
</dbReference>
<dbReference type="InterPro" id="IPR051913">
    <property type="entry name" value="GH2_Domain-Containing"/>
</dbReference>
<evidence type="ECO:0000313" key="6">
    <source>
        <dbReference type="EMBL" id="QWZ08406.1"/>
    </source>
</evidence>
<evidence type="ECO:0000256" key="1">
    <source>
        <dbReference type="ARBA" id="ARBA00007401"/>
    </source>
</evidence>
<feature type="domain" description="Beta-mannosidase-like galactose-binding" evidence="5">
    <location>
        <begin position="78"/>
        <end position="162"/>
    </location>
</feature>
<evidence type="ECO:0000313" key="7">
    <source>
        <dbReference type="Proteomes" id="UP000683575"/>
    </source>
</evidence>
<comment type="similarity">
    <text evidence="1">Belongs to the glycosyl hydrolase 2 family.</text>
</comment>
<dbReference type="PANTHER" id="PTHR42732">
    <property type="entry name" value="BETA-GALACTOSIDASE"/>
    <property type="match status" value="1"/>
</dbReference>
<keyword evidence="7" id="KW-1185">Reference proteome</keyword>
<evidence type="ECO:0008006" key="8">
    <source>
        <dbReference type="Google" id="ProtNLM"/>
    </source>
</evidence>
<sequence length="576" mass="63872">MRRDLITRWGRRLDPLAVLPEYPRPQLVRDSYLNLNGWWDYAITPAGAPLPTRYDGRIVVPFSPEAPLSRVGRQLQPDERLTYRRTLRLPDGFRAVDGRVLLHFGAVDQTCTVRLNGVEVGANEGGYLPFACDVTAALRPGDNELVVDVRDRSDGAQHASGKQRLHRGGIWYTAQSGIWQTVWLEAVPALHVEALTLVPHLADGSVEVTVHASGGVARVLVGGQEHRVPAGGTAWVQLDDPHPWTPEDPFLHDVTVELGQDRVTSYVAMRSFAVGPDANGVPRLLLNGVPYPHVGVLDQGYWPDGLLTAPSDEAMVHDIATMKRLGFTMLRKHVKVEPLRWYAHCDRLGMLVWQDVVNGGGRYRTAAVTWPGRFPIRLPDTRWRALTGRADETGRALFHEELRRTVEHLRNVASIACWVPFNEGWGQFDAAAVADRVRDLDPTRLVDHASGWHDQGAGDLRSLHVYAKPFRLPRRRDHRAVALSEYGGHSLPVTGHVHDDEVDFGYGHEDSGPGLAASFTRLHERLAVDVPGGLAATVYTQLSDVEDELNGLLTYDREVLKIDGDVVRAALALLRG</sequence>
<organism evidence="6 7">
    <name type="scientific">Nocardioides panacis</name>
    <dbReference type="NCBI Taxonomy" id="2849501"/>
    <lineage>
        <taxon>Bacteria</taxon>
        <taxon>Bacillati</taxon>
        <taxon>Actinomycetota</taxon>
        <taxon>Actinomycetes</taxon>
        <taxon>Propionibacteriales</taxon>
        <taxon>Nocardioidaceae</taxon>
        <taxon>Nocardioides</taxon>
    </lineage>
</organism>
<evidence type="ECO:0000259" key="4">
    <source>
        <dbReference type="Pfam" id="PF02836"/>
    </source>
</evidence>
<dbReference type="Proteomes" id="UP000683575">
    <property type="component" value="Chromosome"/>
</dbReference>
<dbReference type="PANTHER" id="PTHR42732:SF2">
    <property type="entry name" value="BETA-MANNOSIDASE"/>
    <property type="match status" value="1"/>
</dbReference>
<protein>
    <recommendedName>
        <fullName evidence="8">Glycoside hydrolase family 2</fullName>
    </recommendedName>
</protein>
<reference evidence="6" key="1">
    <citation type="submission" date="2021-06" db="EMBL/GenBank/DDBJ databases">
        <title>Complete genome sequence of Nocardioides sp. G188.</title>
        <authorList>
            <person name="Im W.-T."/>
        </authorList>
    </citation>
    <scope>NUCLEOTIDE SEQUENCE</scope>
    <source>
        <strain evidence="6">G188</strain>
    </source>
</reference>
<evidence type="ECO:0000256" key="2">
    <source>
        <dbReference type="ARBA" id="ARBA00022801"/>
    </source>
</evidence>
<dbReference type="EMBL" id="CP077062">
    <property type="protein sequence ID" value="QWZ08406.1"/>
    <property type="molecule type" value="Genomic_DNA"/>
</dbReference>
<dbReference type="Pfam" id="PF02836">
    <property type="entry name" value="Glyco_hydro_2_C"/>
    <property type="match status" value="1"/>
</dbReference>
<dbReference type="InterPro" id="IPR054593">
    <property type="entry name" value="Beta-mannosidase-like_N2"/>
</dbReference>
<dbReference type="Pfam" id="PF22666">
    <property type="entry name" value="Glyco_hydro_2_N2"/>
    <property type="match status" value="1"/>
</dbReference>
<dbReference type="AlphaFoldDB" id="A0A975Y0E9"/>
<dbReference type="InterPro" id="IPR006102">
    <property type="entry name" value="Ig-like_GH2"/>
</dbReference>
<name>A0A975Y0E9_9ACTN</name>
<proteinExistence type="inferred from homology"/>
<dbReference type="GO" id="GO:0005975">
    <property type="term" value="P:carbohydrate metabolic process"/>
    <property type="evidence" value="ECO:0007669"/>
    <property type="project" value="InterPro"/>
</dbReference>
<evidence type="ECO:0000259" key="3">
    <source>
        <dbReference type="Pfam" id="PF00703"/>
    </source>
</evidence>
<dbReference type="InterPro" id="IPR006103">
    <property type="entry name" value="Glyco_hydro_2_cat"/>
</dbReference>
<evidence type="ECO:0000259" key="5">
    <source>
        <dbReference type="Pfam" id="PF22666"/>
    </source>
</evidence>
<dbReference type="GO" id="GO:0004553">
    <property type="term" value="F:hydrolase activity, hydrolyzing O-glycosyl compounds"/>
    <property type="evidence" value="ECO:0007669"/>
    <property type="project" value="InterPro"/>
</dbReference>
<accession>A0A975Y0E9</accession>
<feature type="domain" description="Glycoside hydrolase family 2 immunoglobulin-like beta-sandwich" evidence="3">
    <location>
        <begin position="230"/>
        <end position="270"/>
    </location>
</feature>
<gene>
    <name evidence="6" type="ORF">KRR39_00545</name>
</gene>
<dbReference type="RefSeq" id="WP_216939896.1">
    <property type="nucleotide sequence ID" value="NZ_CP077062.1"/>
</dbReference>
<dbReference type="KEGG" id="nps:KRR39_00545"/>